<dbReference type="KEGG" id="cpas:Clopa_0710"/>
<sequence length="63" mass="6929">MDEKINKLNSKSEQAKELGIQKPKDGDWSNVSSKVCGMVGGAEIGNFTKNAVQTFEENLIDKK</sequence>
<dbReference type="GO" id="GO:0003690">
    <property type="term" value="F:double-stranded DNA binding"/>
    <property type="evidence" value="ECO:0007669"/>
    <property type="project" value="InterPro"/>
</dbReference>
<dbReference type="InterPro" id="IPR038300">
    <property type="entry name" value="SASP_sf_alpha/beta"/>
</dbReference>
<protein>
    <submittedName>
        <fullName evidence="3">Small, acid-soluble spore protein, alpha/beta type</fullName>
    </submittedName>
</protein>
<evidence type="ECO:0000313" key="3">
    <source>
        <dbReference type="EMBL" id="AGK95750.1"/>
    </source>
</evidence>
<dbReference type="PATRIC" id="fig|86416.3.peg.698"/>
<feature type="region of interest" description="Disordered" evidence="2">
    <location>
        <begin position="1"/>
        <end position="25"/>
    </location>
</feature>
<dbReference type="Pfam" id="PF00269">
    <property type="entry name" value="SASP"/>
    <property type="match status" value="1"/>
</dbReference>
<dbReference type="RefSeq" id="WP_015614076.1">
    <property type="nucleotide sequence ID" value="NC_021182.1"/>
</dbReference>
<evidence type="ECO:0000313" key="4">
    <source>
        <dbReference type="Proteomes" id="UP000013523"/>
    </source>
</evidence>
<evidence type="ECO:0000256" key="1">
    <source>
        <dbReference type="ARBA" id="ARBA00003863"/>
    </source>
</evidence>
<dbReference type="AlphaFoldDB" id="R4K7X9"/>
<dbReference type="EMBL" id="CP003261">
    <property type="protein sequence ID" value="AGK95750.1"/>
    <property type="molecule type" value="Genomic_DNA"/>
</dbReference>
<dbReference type="InterPro" id="IPR001448">
    <property type="entry name" value="SASP_alpha/beta-type"/>
</dbReference>
<dbReference type="OrthoDB" id="1683773at2"/>
<dbReference type="eggNOG" id="ENOG50328JK">
    <property type="taxonomic scope" value="Bacteria"/>
</dbReference>
<gene>
    <name evidence="3" type="ORF">Clopa_0710</name>
</gene>
<evidence type="ECO:0000256" key="2">
    <source>
        <dbReference type="SAM" id="MobiDB-lite"/>
    </source>
</evidence>
<reference evidence="3 4" key="1">
    <citation type="submission" date="2012-01" db="EMBL/GenBank/DDBJ databases">
        <title>Complete sequence of chromosome of Clostridium pasteurianum BC1.</title>
        <authorList>
            <consortium name="US DOE Joint Genome Institute"/>
            <person name="Lucas S."/>
            <person name="Han J."/>
            <person name="Lapidus A."/>
            <person name="Cheng J.-F."/>
            <person name="Goodwin L."/>
            <person name="Pitluck S."/>
            <person name="Peters L."/>
            <person name="Mikhailova N."/>
            <person name="Teshima H."/>
            <person name="Detter J.C."/>
            <person name="Han C."/>
            <person name="Tapia R."/>
            <person name="Land M."/>
            <person name="Hauser L."/>
            <person name="Kyrpides N."/>
            <person name="Ivanova N."/>
            <person name="Pagani I."/>
            <person name="Dunn J."/>
            <person name="Taghavi S."/>
            <person name="Francis A."/>
            <person name="van der Lelie D."/>
            <person name="Woyke T."/>
        </authorList>
    </citation>
    <scope>NUCLEOTIDE SEQUENCE [LARGE SCALE GENOMIC DNA]</scope>
    <source>
        <strain evidence="3 4">BC1</strain>
    </source>
</reference>
<dbReference type="Gene3D" id="6.10.10.80">
    <property type="entry name" value="Small, acid-soluble spore protein, alpha/beta type-like"/>
    <property type="match status" value="1"/>
</dbReference>
<dbReference type="GO" id="GO:0006265">
    <property type="term" value="P:DNA topological change"/>
    <property type="evidence" value="ECO:0007669"/>
    <property type="project" value="InterPro"/>
</dbReference>
<dbReference type="HOGENOM" id="CLU_2877941_0_0_9"/>
<organism evidence="3 4">
    <name type="scientific">Clostridium pasteurianum BC1</name>
    <dbReference type="NCBI Taxonomy" id="86416"/>
    <lineage>
        <taxon>Bacteria</taxon>
        <taxon>Bacillati</taxon>
        <taxon>Bacillota</taxon>
        <taxon>Clostridia</taxon>
        <taxon>Eubacteriales</taxon>
        <taxon>Clostridiaceae</taxon>
        <taxon>Clostridium</taxon>
    </lineage>
</organism>
<dbReference type="Proteomes" id="UP000013523">
    <property type="component" value="Chromosome"/>
</dbReference>
<keyword evidence="4" id="KW-1185">Reference proteome</keyword>
<name>R4K7X9_CLOPA</name>
<comment type="function">
    <text evidence="1">SASP are bound to spore DNA. They are double-stranded DNA-binding proteins that cause DNA to change to an a-like conformation. They protect the DNA backbone from chemical and enzymatic cleavage and are thus involved in dormant spore's high resistance to UV light.</text>
</comment>
<accession>R4K7X9</accession>
<proteinExistence type="predicted"/>